<feature type="region of interest" description="Disordered" evidence="1">
    <location>
        <begin position="157"/>
        <end position="211"/>
    </location>
</feature>
<evidence type="ECO:0000313" key="2">
    <source>
        <dbReference type="EMBL" id="KAL3667397.1"/>
    </source>
</evidence>
<protein>
    <submittedName>
        <fullName evidence="2">Uncharacterized protein</fullName>
    </submittedName>
</protein>
<proteinExistence type="predicted"/>
<organism evidence="2 3">
    <name type="scientific">Phytophthora oleae</name>
    <dbReference type="NCBI Taxonomy" id="2107226"/>
    <lineage>
        <taxon>Eukaryota</taxon>
        <taxon>Sar</taxon>
        <taxon>Stramenopiles</taxon>
        <taxon>Oomycota</taxon>
        <taxon>Peronosporomycetes</taxon>
        <taxon>Peronosporales</taxon>
        <taxon>Peronosporaceae</taxon>
        <taxon>Phytophthora</taxon>
    </lineage>
</organism>
<gene>
    <name evidence="2" type="ORF">V7S43_007623</name>
</gene>
<accession>A0ABD3FKG5</accession>
<dbReference type="Proteomes" id="UP001632037">
    <property type="component" value="Unassembled WGS sequence"/>
</dbReference>
<feature type="compositionally biased region" description="Acidic residues" evidence="1">
    <location>
        <begin position="183"/>
        <end position="192"/>
    </location>
</feature>
<keyword evidence="3" id="KW-1185">Reference proteome</keyword>
<evidence type="ECO:0000256" key="1">
    <source>
        <dbReference type="SAM" id="MobiDB-lite"/>
    </source>
</evidence>
<dbReference type="EMBL" id="JBIMZQ010000014">
    <property type="protein sequence ID" value="KAL3667397.1"/>
    <property type="molecule type" value="Genomic_DNA"/>
</dbReference>
<comment type="caution">
    <text evidence="2">The sequence shown here is derived from an EMBL/GenBank/DDBJ whole genome shotgun (WGS) entry which is preliminary data.</text>
</comment>
<evidence type="ECO:0000313" key="3">
    <source>
        <dbReference type="Proteomes" id="UP001632037"/>
    </source>
</evidence>
<reference evidence="2 3" key="1">
    <citation type="submission" date="2024-09" db="EMBL/GenBank/DDBJ databases">
        <title>Genome sequencing and assembly of Phytophthora oleae, isolate VK10A, causative agent of rot of olive drupes.</title>
        <authorList>
            <person name="Conti Taguali S."/>
            <person name="Riolo M."/>
            <person name="La Spada F."/>
            <person name="Cacciola S.O."/>
            <person name="Dionisio G."/>
        </authorList>
    </citation>
    <scope>NUCLEOTIDE SEQUENCE [LARGE SCALE GENOMIC DNA]</scope>
    <source>
        <strain evidence="2 3">VK10A</strain>
    </source>
</reference>
<name>A0ABD3FKG5_9STRA</name>
<dbReference type="AlphaFoldDB" id="A0ABD3FKG5"/>
<sequence>MELLLEIKGEVLKQKDEEAHNVFSRVADVREFISVAQPSADLTVTLKLGCLSSERLHNGRGTRVIAIDAIQRTEFEATANALADLTPLKRKQFIASLTVWDAKPKNGSFGKPNIGFRPGGVYTFRNVDGVGYYADIAKGSVAFERGVNTKVFEFEPPMKKRKPTPASKKGGISKLQKHRGEDLPEYDIEMEEGINSGAAVTTRSKSVEQQP</sequence>
<feature type="compositionally biased region" description="Polar residues" evidence="1">
    <location>
        <begin position="198"/>
        <end position="211"/>
    </location>
</feature>